<dbReference type="EMBL" id="CP107246">
    <property type="protein sequence ID" value="WIM06292.1"/>
    <property type="molecule type" value="Genomic_DNA"/>
</dbReference>
<dbReference type="SUPFAM" id="SSF51161">
    <property type="entry name" value="Trimeric LpxA-like enzymes"/>
    <property type="match status" value="1"/>
</dbReference>
<dbReference type="PANTHER" id="PTHR13061">
    <property type="entry name" value="DYNACTIN SUBUNIT P25"/>
    <property type="match status" value="1"/>
</dbReference>
<dbReference type="KEGG" id="npv:OHM77_03085"/>
<dbReference type="Gene3D" id="2.160.10.10">
    <property type="entry name" value="Hexapeptide repeat proteins"/>
    <property type="match status" value="1"/>
</dbReference>
<gene>
    <name evidence="1" type="ORF">OHM77_03085</name>
</gene>
<dbReference type="InterPro" id="IPR011004">
    <property type="entry name" value="Trimer_LpxA-like_sf"/>
</dbReference>
<dbReference type="AlphaFoldDB" id="A0AA49FLN3"/>
<proteinExistence type="predicted"/>
<dbReference type="InterPro" id="IPR047324">
    <property type="entry name" value="LbH_gamma_CA-like"/>
</dbReference>
<sequence length="187" mass="20201">MTIYALGDKHPQLDGAVWIAPNATVIGDVRLARNVSLWWNTVLRGDNDTIAIGEDTNIQDGSVLHVDAGVPMAVGRAVTVGHMAVLHGCTIGDESLIGIKSVILNRAVIGRNCLIGANSLIPEGKTIPDRSLVMGSPGKVVRELTDEDVERIRRTARNYVERWRRYVAGLSARPLPADRTPPDPGRA</sequence>
<dbReference type="InterPro" id="IPR001451">
    <property type="entry name" value="Hexapep"/>
</dbReference>
<dbReference type="CDD" id="cd04645">
    <property type="entry name" value="LbH_gamma_CA_like"/>
    <property type="match status" value="1"/>
</dbReference>
<dbReference type="Pfam" id="PF00132">
    <property type="entry name" value="Hexapep"/>
    <property type="match status" value="1"/>
</dbReference>
<name>A0AA49FLN3_9PROT</name>
<organism evidence="1">
    <name type="scientific">Candidatus Nitricoxidivorans perseverans</name>
    <dbReference type="NCBI Taxonomy" id="2975601"/>
    <lineage>
        <taxon>Bacteria</taxon>
        <taxon>Pseudomonadati</taxon>
        <taxon>Pseudomonadota</taxon>
        <taxon>Betaproteobacteria</taxon>
        <taxon>Nitrosomonadales</taxon>
        <taxon>Sterolibacteriaceae</taxon>
        <taxon>Candidatus Nitricoxidivorans</taxon>
    </lineage>
</organism>
<reference evidence="1" key="1">
    <citation type="journal article" date="2023" name="Nat. Microbiol.">
        <title>Enrichment and characterization of a nitric oxide-reducing microbial community in a continuous bioreactor.</title>
        <authorList>
            <person name="Garrido-Amador P."/>
            <person name="Stortenbeker N."/>
            <person name="Wessels H.J.C.T."/>
            <person name="Speth D.R."/>
            <person name="Garcia-Heredia I."/>
            <person name="Kartal B."/>
        </authorList>
    </citation>
    <scope>NUCLEOTIDE SEQUENCE</scope>
    <source>
        <strain evidence="1">MAG1</strain>
    </source>
</reference>
<dbReference type="InterPro" id="IPR050484">
    <property type="entry name" value="Transf_Hexapept/Carb_Anhydrase"/>
</dbReference>
<dbReference type="Proteomes" id="UP001234916">
    <property type="component" value="Chromosome"/>
</dbReference>
<dbReference type="PANTHER" id="PTHR13061:SF29">
    <property type="entry name" value="GAMMA CARBONIC ANHYDRASE-LIKE 1, MITOCHONDRIAL-RELATED"/>
    <property type="match status" value="1"/>
</dbReference>
<evidence type="ECO:0000313" key="1">
    <source>
        <dbReference type="EMBL" id="WIM06292.1"/>
    </source>
</evidence>
<accession>A0AA49FLN3</accession>
<protein>
    <submittedName>
        <fullName evidence="1">Gamma carbonic anhydrase family protein</fullName>
    </submittedName>
</protein>